<dbReference type="GO" id="GO:0030313">
    <property type="term" value="C:cell envelope"/>
    <property type="evidence" value="ECO:0007669"/>
    <property type="project" value="UniProtKB-SubCell"/>
</dbReference>
<dbReference type="EMBL" id="VWNA01000001">
    <property type="protein sequence ID" value="MQT12816.1"/>
    <property type="molecule type" value="Genomic_DNA"/>
</dbReference>
<dbReference type="Gene3D" id="2.40.420.20">
    <property type="match status" value="1"/>
</dbReference>
<feature type="chain" id="PRO_5025489208" evidence="4">
    <location>
        <begin position="37"/>
        <end position="429"/>
    </location>
</feature>
<protein>
    <submittedName>
        <fullName evidence="9">Efflux RND transporter periplasmic adaptor subunit</fullName>
    </submittedName>
</protein>
<evidence type="ECO:0000313" key="9">
    <source>
        <dbReference type="EMBL" id="MQT12816.1"/>
    </source>
</evidence>
<evidence type="ECO:0000256" key="2">
    <source>
        <dbReference type="ARBA" id="ARBA00009477"/>
    </source>
</evidence>
<dbReference type="Pfam" id="PF25967">
    <property type="entry name" value="RND-MFP_C"/>
    <property type="match status" value="1"/>
</dbReference>
<evidence type="ECO:0000256" key="3">
    <source>
        <dbReference type="SAM" id="Coils"/>
    </source>
</evidence>
<accession>A0A6A7Y268</accession>
<evidence type="ECO:0000256" key="1">
    <source>
        <dbReference type="ARBA" id="ARBA00004196"/>
    </source>
</evidence>
<dbReference type="Pfam" id="PF25876">
    <property type="entry name" value="HH_MFP_RND"/>
    <property type="match status" value="1"/>
</dbReference>
<sequence length="429" mass="44955">MAFLHRGWHARVRCNRAALAGMLLLSSGLFASGASAADAPAAAAPPPAVTVAPVVDQDVTRKVQFVGNIQAIQQLDVKARVEGFLTKVAFDEGAYVKEGQLLYQIDPSPFQASLDAANAELAASKAQLASNQANLTQKQITLDRQLSLVKSGTVSQAVVDSATADRDMASAQVQSAEASIQQAQAQVETAKINLGYTTMTSAISGRIGKTKYTVGNLVNTGSGTLDTVVQMDPIRVVFSIPEKDYVLLTRRIAEGAKTQAEATTVTESGDTDLGHKFTPTLMLPDGSTYDTAGTMEFINNQVDANTGTVSVFATFANPDSLLLPGQYVTVTVQEGDIKKLPVISQSAILQDAQGSYVYVVGTDNRAVTRRVKTGTQIGTSVAIQSGLITGEMVVVDGVQKVRPGIVVTPVQQTQSSAADASASTSQSGN</sequence>
<evidence type="ECO:0000256" key="4">
    <source>
        <dbReference type="SAM" id="SignalP"/>
    </source>
</evidence>
<comment type="subcellular location">
    <subcellularLocation>
        <location evidence="1">Cell envelope</location>
    </subcellularLocation>
</comment>
<feature type="coiled-coil region" evidence="3">
    <location>
        <begin position="166"/>
        <end position="193"/>
    </location>
</feature>
<dbReference type="GO" id="GO:0005886">
    <property type="term" value="C:plasma membrane"/>
    <property type="evidence" value="ECO:0007669"/>
    <property type="project" value="TreeGrafter"/>
</dbReference>
<dbReference type="Pfam" id="PF25944">
    <property type="entry name" value="Beta-barrel_RND"/>
    <property type="match status" value="1"/>
</dbReference>
<dbReference type="Gene3D" id="2.40.30.170">
    <property type="match status" value="1"/>
</dbReference>
<comment type="similarity">
    <text evidence="2">Belongs to the membrane fusion protein (MFP) (TC 8.A.1) family.</text>
</comment>
<evidence type="ECO:0000259" key="7">
    <source>
        <dbReference type="Pfam" id="PF25944"/>
    </source>
</evidence>
<dbReference type="InterPro" id="IPR058624">
    <property type="entry name" value="MdtA-like_HH"/>
</dbReference>
<organism evidence="9 10">
    <name type="scientific">Segnochrobactrum spirostomi</name>
    <dbReference type="NCBI Taxonomy" id="2608987"/>
    <lineage>
        <taxon>Bacteria</taxon>
        <taxon>Pseudomonadati</taxon>
        <taxon>Pseudomonadota</taxon>
        <taxon>Alphaproteobacteria</taxon>
        <taxon>Hyphomicrobiales</taxon>
        <taxon>Segnochrobactraceae</taxon>
        <taxon>Segnochrobactrum</taxon>
    </lineage>
</organism>
<dbReference type="NCBIfam" id="TIGR01730">
    <property type="entry name" value="RND_mfp"/>
    <property type="match status" value="1"/>
</dbReference>
<feature type="domain" description="Multidrug resistance protein MdtA-like alpha-helical hairpin" evidence="5">
    <location>
        <begin position="121"/>
        <end position="197"/>
    </location>
</feature>
<evidence type="ECO:0000259" key="5">
    <source>
        <dbReference type="Pfam" id="PF25876"/>
    </source>
</evidence>
<gene>
    <name evidence="9" type="ORF">F0357_09185</name>
</gene>
<feature type="domain" description="Multidrug resistance protein MdtA-like C-terminal permuted SH3" evidence="8">
    <location>
        <begin position="342"/>
        <end position="400"/>
    </location>
</feature>
<dbReference type="Proteomes" id="UP000332515">
    <property type="component" value="Unassembled WGS sequence"/>
</dbReference>
<dbReference type="GO" id="GO:0022857">
    <property type="term" value="F:transmembrane transporter activity"/>
    <property type="evidence" value="ECO:0007669"/>
    <property type="project" value="InterPro"/>
</dbReference>
<evidence type="ECO:0000259" key="6">
    <source>
        <dbReference type="Pfam" id="PF25917"/>
    </source>
</evidence>
<feature type="signal peptide" evidence="4">
    <location>
        <begin position="1"/>
        <end position="36"/>
    </location>
</feature>
<keyword evidence="10" id="KW-1185">Reference proteome</keyword>
<dbReference type="InterPro" id="IPR058626">
    <property type="entry name" value="MdtA-like_b-barrel"/>
</dbReference>
<dbReference type="Gene3D" id="1.10.287.470">
    <property type="entry name" value="Helix hairpin bin"/>
    <property type="match status" value="1"/>
</dbReference>
<dbReference type="InterPro" id="IPR058627">
    <property type="entry name" value="MdtA-like_C"/>
</dbReference>
<dbReference type="PANTHER" id="PTHR30158">
    <property type="entry name" value="ACRA/E-RELATED COMPONENT OF DRUG EFFLUX TRANSPORTER"/>
    <property type="match status" value="1"/>
</dbReference>
<comment type="caution">
    <text evidence="9">The sequence shown here is derived from an EMBL/GenBank/DDBJ whole genome shotgun (WGS) entry which is preliminary data.</text>
</comment>
<name>A0A6A7Y268_9HYPH</name>
<feature type="domain" description="Multidrug resistance protein MdtA-like barrel-sandwich hybrid" evidence="6">
    <location>
        <begin position="74"/>
        <end position="226"/>
    </location>
</feature>
<dbReference type="InterPro" id="IPR058625">
    <property type="entry name" value="MdtA-like_BSH"/>
</dbReference>
<dbReference type="Pfam" id="PF25917">
    <property type="entry name" value="BSH_RND"/>
    <property type="match status" value="1"/>
</dbReference>
<proteinExistence type="inferred from homology"/>
<dbReference type="GO" id="GO:0046677">
    <property type="term" value="P:response to antibiotic"/>
    <property type="evidence" value="ECO:0007669"/>
    <property type="project" value="TreeGrafter"/>
</dbReference>
<evidence type="ECO:0000313" key="10">
    <source>
        <dbReference type="Proteomes" id="UP000332515"/>
    </source>
</evidence>
<reference evidence="9 10" key="1">
    <citation type="submission" date="2019-09" db="EMBL/GenBank/DDBJ databases">
        <title>Segnochrobactrum spirostomi gen. nov., sp. nov., isolated from the ciliate Spirostomum cf. yagiui and description of a novel family, Segnochrobactraceae fam. nov. within the order Rhizobiales of the class Alphaproteobacteria.</title>
        <authorList>
            <person name="Akter S."/>
            <person name="Shazib S.U.A."/>
            <person name="Shin M.K."/>
        </authorList>
    </citation>
    <scope>NUCLEOTIDE SEQUENCE [LARGE SCALE GENOMIC DNA]</scope>
    <source>
        <strain evidence="9 10">Sp-1</strain>
    </source>
</reference>
<dbReference type="InterPro" id="IPR006143">
    <property type="entry name" value="RND_pump_MFP"/>
</dbReference>
<dbReference type="SUPFAM" id="SSF111369">
    <property type="entry name" value="HlyD-like secretion proteins"/>
    <property type="match status" value="1"/>
</dbReference>
<keyword evidence="3" id="KW-0175">Coiled coil</keyword>
<evidence type="ECO:0000259" key="8">
    <source>
        <dbReference type="Pfam" id="PF25967"/>
    </source>
</evidence>
<feature type="domain" description="Multidrug resistance protein MdtA-like beta-barrel" evidence="7">
    <location>
        <begin position="233"/>
        <end position="335"/>
    </location>
</feature>
<dbReference type="AlphaFoldDB" id="A0A6A7Y268"/>
<dbReference type="Gene3D" id="2.40.50.100">
    <property type="match status" value="1"/>
</dbReference>
<keyword evidence="4" id="KW-0732">Signal</keyword>